<comment type="caution">
    <text evidence="2">The sequence shown here is derived from an EMBL/GenBank/DDBJ whole genome shotgun (WGS) entry which is preliminary data.</text>
</comment>
<gene>
    <name evidence="2" type="ORF">V5799_026240</name>
</gene>
<keyword evidence="3" id="KW-1185">Reference proteome</keyword>
<name>A0AAQ4DJ53_AMBAM</name>
<protein>
    <recommendedName>
        <fullName evidence="1">Transposable element P transposase-like GTP-binding insertion domain-containing protein</fullName>
    </recommendedName>
</protein>
<dbReference type="InterPro" id="IPR048366">
    <property type="entry name" value="TNP-like_GBD"/>
</dbReference>
<dbReference type="AlphaFoldDB" id="A0AAQ4DJ53"/>
<reference evidence="2 3" key="1">
    <citation type="journal article" date="2023" name="Arcadia Sci">
        <title>De novo assembly of a long-read Amblyomma americanum tick genome.</title>
        <authorList>
            <person name="Chou S."/>
            <person name="Poskanzer K.E."/>
            <person name="Rollins M."/>
            <person name="Thuy-Boun P.S."/>
        </authorList>
    </citation>
    <scope>NUCLEOTIDE SEQUENCE [LARGE SCALE GENOMIC DNA]</scope>
    <source>
        <strain evidence="2">F_SG_1</strain>
        <tissue evidence="2">Salivary glands</tissue>
    </source>
</reference>
<evidence type="ECO:0000259" key="1">
    <source>
        <dbReference type="Pfam" id="PF21788"/>
    </source>
</evidence>
<sequence length="347" mass="38870">MGPSNKALWKRCGIAATRSVKPVVSCRHPCAANTDRQLYFLADAPHVLKNIRGHLVRGQSFFLPAAIVTKYELPTDEVSVKHIRELAVIDAERDLKLAPHLKPAHLDPDHFAKMNVASAVAVLNHSVGAAMRTLVSLRLLESEALTTAWFVERVFRWFTLMTSRYIGTAMSLFKQDAHDEAVAFLKEFMEIFAHVSIKSGNAKEMFKPVQAGVLITTSSALHIQHQLLSVHKFKFVLLCRLSQDALENLFSCIRSRHPVPRPLEFKLMLRLIMLSQFFKPSTKGNYGIDDTVDLIEFVEIKKAALKNGVKAAGDELLNDSLLDDVAPPLMRCKWSRWSMCLGTSPIA</sequence>
<organism evidence="2 3">
    <name type="scientific">Amblyomma americanum</name>
    <name type="common">Lone star tick</name>
    <dbReference type="NCBI Taxonomy" id="6943"/>
    <lineage>
        <taxon>Eukaryota</taxon>
        <taxon>Metazoa</taxon>
        <taxon>Ecdysozoa</taxon>
        <taxon>Arthropoda</taxon>
        <taxon>Chelicerata</taxon>
        <taxon>Arachnida</taxon>
        <taxon>Acari</taxon>
        <taxon>Parasitiformes</taxon>
        <taxon>Ixodida</taxon>
        <taxon>Ixodoidea</taxon>
        <taxon>Ixodidae</taxon>
        <taxon>Amblyomminae</taxon>
        <taxon>Amblyomma</taxon>
    </lineage>
</organism>
<accession>A0AAQ4DJ53</accession>
<evidence type="ECO:0000313" key="2">
    <source>
        <dbReference type="EMBL" id="KAK8762493.1"/>
    </source>
</evidence>
<dbReference type="Proteomes" id="UP001321473">
    <property type="component" value="Unassembled WGS sequence"/>
</dbReference>
<feature type="domain" description="Transposable element P transposase-like GTP-binding insertion" evidence="1">
    <location>
        <begin position="72"/>
        <end position="165"/>
    </location>
</feature>
<proteinExistence type="predicted"/>
<evidence type="ECO:0000313" key="3">
    <source>
        <dbReference type="Proteomes" id="UP001321473"/>
    </source>
</evidence>
<dbReference type="Pfam" id="PF21788">
    <property type="entry name" value="TNP-like_GBD"/>
    <property type="match status" value="1"/>
</dbReference>
<dbReference type="EMBL" id="JARKHS020030045">
    <property type="protein sequence ID" value="KAK8762493.1"/>
    <property type="molecule type" value="Genomic_DNA"/>
</dbReference>